<dbReference type="PRINTS" id="PR00987">
    <property type="entry name" value="TRNASYNTHGLU"/>
</dbReference>
<dbReference type="GO" id="GO:0008270">
    <property type="term" value="F:zinc ion binding"/>
    <property type="evidence" value="ECO:0007669"/>
    <property type="project" value="InterPro"/>
</dbReference>
<dbReference type="AlphaFoldDB" id="A0A5J4L337"/>
<dbReference type="CDD" id="cd00808">
    <property type="entry name" value="GluRS_core"/>
    <property type="match status" value="1"/>
</dbReference>
<dbReference type="GO" id="GO:0004818">
    <property type="term" value="F:glutamate-tRNA ligase activity"/>
    <property type="evidence" value="ECO:0007669"/>
    <property type="project" value="UniProtKB-EC"/>
</dbReference>
<keyword evidence="8" id="KW-0067">ATP-binding</keyword>
<evidence type="ECO:0000256" key="10">
    <source>
        <dbReference type="ARBA" id="ARBA00023146"/>
    </source>
</evidence>
<dbReference type="EC" id="6.1.1.17" evidence="4"/>
<evidence type="ECO:0000256" key="1">
    <source>
        <dbReference type="ARBA" id="ARBA00004496"/>
    </source>
</evidence>
<name>A0A5J4L337_9ZZZZ</name>
<evidence type="ECO:0000256" key="3">
    <source>
        <dbReference type="ARBA" id="ARBA00011245"/>
    </source>
</evidence>
<dbReference type="Gene3D" id="1.10.8.70">
    <property type="entry name" value="Glutamate-tRNA synthetase, class I, anticodon-binding domain 1"/>
    <property type="match status" value="1"/>
</dbReference>
<accession>A0A5J4L337</accession>
<evidence type="ECO:0000256" key="5">
    <source>
        <dbReference type="ARBA" id="ARBA00022490"/>
    </source>
</evidence>
<dbReference type="Pfam" id="PF19269">
    <property type="entry name" value="Anticodon_2"/>
    <property type="match status" value="1"/>
</dbReference>
<keyword evidence="5" id="KW-0963">Cytoplasm</keyword>
<proteinExistence type="inferred from homology"/>
<dbReference type="Gene3D" id="1.10.10.350">
    <property type="match status" value="1"/>
</dbReference>
<organism evidence="14">
    <name type="scientific">hot springs metagenome</name>
    <dbReference type="NCBI Taxonomy" id="433727"/>
    <lineage>
        <taxon>unclassified sequences</taxon>
        <taxon>metagenomes</taxon>
        <taxon>ecological metagenomes</taxon>
    </lineage>
</organism>
<dbReference type="InterPro" id="IPR014729">
    <property type="entry name" value="Rossmann-like_a/b/a_fold"/>
</dbReference>
<comment type="similarity">
    <text evidence="2">Belongs to the class-I aminoacyl-tRNA synthetase family. Glutamate--tRNA ligase type 1 subfamily.</text>
</comment>
<dbReference type="PROSITE" id="PS00178">
    <property type="entry name" value="AA_TRNA_LIGASE_I"/>
    <property type="match status" value="1"/>
</dbReference>
<evidence type="ECO:0000259" key="12">
    <source>
        <dbReference type="Pfam" id="PF00749"/>
    </source>
</evidence>
<evidence type="ECO:0000256" key="11">
    <source>
        <dbReference type="ARBA" id="ARBA00030865"/>
    </source>
</evidence>
<dbReference type="GO" id="GO:0005829">
    <property type="term" value="C:cytosol"/>
    <property type="evidence" value="ECO:0007669"/>
    <property type="project" value="TreeGrafter"/>
</dbReference>
<dbReference type="InterPro" id="IPR020058">
    <property type="entry name" value="Glu/Gln-tRNA-synth_Ib_cat-dom"/>
</dbReference>
<dbReference type="GO" id="GO:0005524">
    <property type="term" value="F:ATP binding"/>
    <property type="evidence" value="ECO:0007669"/>
    <property type="project" value="UniProtKB-KW"/>
</dbReference>
<keyword evidence="6 14" id="KW-0436">Ligase</keyword>
<evidence type="ECO:0000259" key="13">
    <source>
        <dbReference type="Pfam" id="PF19269"/>
    </source>
</evidence>
<keyword evidence="7" id="KW-0547">Nucleotide-binding</keyword>
<gene>
    <name evidence="14" type="ORF">A45J_1437</name>
</gene>
<dbReference type="InterPro" id="IPR000924">
    <property type="entry name" value="Glu/Gln-tRNA-synth"/>
</dbReference>
<dbReference type="InterPro" id="IPR001412">
    <property type="entry name" value="aa-tRNA-synth_I_CS"/>
</dbReference>
<comment type="caution">
    <text evidence="14">The sequence shown here is derived from an EMBL/GenBank/DDBJ whole genome shotgun (WGS) entry which is preliminary data.</text>
</comment>
<evidence type="ECO:0000256" key="8">
    <source>
        <dbReference type="ARBA" id="ARBA00022840"/>
    </source>
</evidence>
<feature type="domain" description="Aminoacyl-tRNA synthetase class I anticodon-binding" evidence="13">
    <location>
        <begin position="322"/>
        <end position="468"/>
    </location>
</feature>
<dbReference type="InterPro" id="IPR049940">
    <property type="entry name" value="GluQ/Sye"/>
</dbReference>
<dbReference type="HAMAP" id="MF_00022">
    <property type="entry name" value="Glu_tRNA_synth_type1"/>
    <property type="match status" value="1"/>
</dbReference>
<dbReference type="Pfam" id="PF00749">
    <property type="entry name" value="tRNA-synt_1c"/>
    <property type="match status" value="1"/>
</dbReference>
<keyword evidence="10" id="KW-0030">Aminoacyl-tRNA synthetase</keyword>
<dbReference type="InterPro" id="IPR020751">
    <property type="entry name" value="aa-tRNA-synth_I_codon-bd_sub2"/>
</dbReference>
<dbReference type="InterPro" id="IPR045462">
    <property type="entry name" value="aa-tRNA-synth_I_cd-bd"/>
</dbReference>
<reference evidence="14" key="1">
    <citation type="submission" date="2019-10" db="EMBL/GenBank/DDBJ databases">
        <title>Metagenomic sequencing of thiosulfate-disproportionating enrichment culture.</title>
        <authorList>
            <person name="Umezawa K."/>
            <person name="Kojima H."/>
            <person name="Fukui M."/>
        </authorList>
    </citation>
    <scope>NUCLEOTIDE SEQUENCE</scope>
    <source>
        <strain evidence="14">45J</strain>
    </source>
</reference>
<evidence type="ECO:0000313" key="14">
    <source>
        <dbReference type="EMBL" id="GER93682.1"/>
    </source>
</evidence>
<dbReference type="InterPro" id="IPR004527">
    <property type="entry name" value="Glu-tRNA-ligase_bac/mito"/>
</dbReference>
<dbReference type="PANTHER" id="PTHR43311:SF2">
    <property type="entry name" value="GLUTAMATE--TRNA LIGASE, MITOCHONDRIAL-RELATED"/>
    <property type="match status" value="1"/>
</dbReference>
<evidence type="ECO:0000256" key="9">
    <source>
        <dbReference type="ARBA" id="ARBA00022917"/>
    </source>
</evidence>
<dbReference type="FunFam" id="3.40.50.620:FF:000007">
    <property type="entry name" value="Glutamate--tRNA ligase"/>
    <property type="match status" value="1"/>
</dbReference>
<dbReference type="NCBIfam" id="TIGR00464">
    <property type="entry name" value="gltX_bact"/>
    <property type="match status" value="1"/>
</dbReference>
<dbReference type="SUPFAM" id="SSF48163">
    <property type="entry name" value="An anticodon-binding domain of class I aminoacyl-tRNA synthetases"/>
    <property type="match status" value="1"/>
</dbReference>
<evidence type="ECO:0000256" key="7">
    <source>
        <dbReference type="ARBA" id="ARBA00022741"/>
    </source>
</evidence>
<dbReference type="GO" id="GO:0006424">
    <property type="term" value="P:glutamyl-tRNA aminoacylation"/>
    <property type="evidence" value="ECO:0007669"/>
    <property type="project" value="InterPro"/>
</dbReference>
<comment type="subunit">
    <text evidence="3">Monomer.</text>
</comment>
<dbReference type="InterPro" id="IPR008925">
    <property type="entry name" value="aa_tRNA-synth_I_cd-bd_sf"/>
</dbReference>
<dbReference type="Gene3D" id="3.40.50.620">
    <property type="entry name" value="HUPs"/>
    <property type="match status" value="1"/>
</dbReference>
<dbReference type="PANTHER" id="PTHR43311">
    <property type="entry name" value="GLUTAMATE--TRNA LIGASE"/>
    <property type="match status" value="1"/>
</dbReference>
<evidence type="ECO:0000256" key="2">
    <source>
        <dbReference type="ARBA" id="ARBA00007894"/>
    </source>
</evidence>
<protein>
    <recommendedName>
        <fullName evidence="4">glutamate--tRNA ligase</fullName>
        <ecNumber evidence="4">6.1.1.17</ecNumber>
    </recommendedName>
    <alternativeName>
        <fullName evidence="11">Glutamyl-tRNA synthetase</fullName>
    </alternativeName>
</protein>
<dbReference type="SUPFAM" id="SSF52374">
    <property type="entry name" value="Nucleotidylyl transferase"/>
    <property type="match status" value="1"/>
</dbReference>
<evidence type="ECO:0000256" key="4">
    <source>
        <dbReference type="ARBA" id="ARBA00012835"/>
    </source>
</evidence>
<sequence>MSKDKKIRVRFAPSPTGHLHIGGARTALFNYLFARHHNGVFILRIEDTDRSRSTEEYIEAIIEGMKWLKLDWDEGPYRQTDRFDIYRSYIKRLLEEGKAYRCYCTSEELEQRRQESISQGKTPKYDGRCRNIREPIPDKPYAVRFKMPEEGQTVVNDMIKGIVEFDNDQLEDLIIMRSDGTPTYNFVVVVDDIDMEITHIIRGDDHLNNTPKQIHIYKAFNWEPPQFGHLPMILGADKARLSKRHGATSVMAYKDMGYLPDALVNYLVRLGWSYGDQEIFTRDELIKYFSLENIGKSAAVFNPEKLLWLNSQYIIKEDAKNLAEMVIPFLIKEGIITEGQRLDIDWLTKAVSTLKERAKTLVELANSLKYYILDYVEIDPKAKEKFLKPENIRHLSELKELLSGVLDFTAAEIEKVFHAFVEKHGLKLGAIAQPVRVAITGGTASPGLFEVLEIVGKDKVLKRLSKAIEEG</sequence>
<evidence type="ECO:0000256" key="6">
    <source>
        <dbReference type="ARBA" id="ARBA00022598"/>
    </source>
</evidence>
<keyword evidence="9" id="KW-0648">Protein biosynthesis</keyword>
<dbReference type="EMBL" id="BLAB01000001">
    <property type="protein sequence ID" value="GER93682.1"/>
    <property type="molecule type" value="Genomic_DNA"/>
</dbReference>
<dbReference type="InterPro" id="IPR033910">
    <property type="entry name" value="GluRS_core"/>
</dbReference>
<feature type="domain" description="Glutamyl/glutaminyl-tRNA synthetase class Ib catalytic" evidence="12">
    <location>
        <begin position="6"/>
        <end position="308"/>
    </location>
</feature>
<dbReference type="GO" id="GO:0000049">
    <property type="term" value="F:tRNA binding"/>
    <property type="evidence" value="ECO:0007669"/>
    <property type="project" value="InterPro"/>
</dbReference>
<comment type="subcellular location">
    <subcellularLocation>
        <location evidence="1">Cytoplasm</location>
    </subcellularLocation>
</comment>
<dbReference type="InterPro" id="IPR020752">
    <property type="entry name" value="Glu-tRNA-synth_I_codon-bd_sub1"/>
</dbReference>